<name>A0A4U0UJ96_9PEZI</name>
<feature type="compositionally biased region" description="Low complexity" evidence="1">
    <location>
        <begin position="43"/>
        <end position="69"/>
    </location>
</feature>
<dbReference type="Proteomes" id="UP000310066">
    <property type="component" value="Unassembled WGS sequence"/>
</dbReference>
<dbReference type="EMBL" id="NAJP01000066">
    <property type="protein sequence ID" value="TKA35750.1"/>
    <property type="molecule type" value="Genomic_DNA"/>
</dbReference>
<evidence type="ECO:0000313" key="2">
    <source>
        <dbReference type="EMBL" id="TKA35750.1"/>
    </source>
</evidence>
<dbReference type="OrthoDB" id="3935672at2759"/>
<evidence type="ECO:0000256" key="1">
    <source>
        <dbReference type="SAM" id="MobiDB-lite"/>
    </source>
</evidence>
<comment type="caution">
    <text evidence="2">The sequence shown here is derived from an EMBL/GenBank/DDBJ whole genome shotgun (WGS) entry which is preliminary data.</text>
</comment>
<protein>
    <submittedName>
        <fullName evidence="2">Uncharacterized protein</fullName>
    </submittedName>
</protein>
<organism evidence="2 3">
    <name type="scientific">Friedmanniomyces endolithicus</name>
    <dbReference type="NCBI Taxonomy" id="329885"/>
    <lineage>
        <taxon>Eukaryota</taxon>
        <taxon>Fungi</taxon>
        <taxon>Dikarya</taxon>
        <taxon>Ascomycota</taxon>
        <taxon>Pezizomycotina</taxon>
        <taxon>Dothideomycetes</taxon>
        <taxon>Dothideomycetidae</taxon>
        <taxon>Mycosphaerellales</taxon>
        <taxon>Teratosphaeriaceae</taxon>
        <taxon>Friedmanniomyces</taxon>
    </lineage>
</organism>
<evidence type="ECO:0000313" key="3">
    <source>
        <dbReference type="Proteomes" id="UP000310066"/>
    </source>
</evidence>
<proteinExistence type="predicted"/>
<dbReference type="AlphaFoldDB" id="A0A4U0UJ96"/>
<feature type="region of interest" description="Disordered" evidence="1">
    <location>
        <begin position="43"/>
        <end position="97"/>
    </location>
</feature>
<accession>A0A4U0UJ96</accession>
<reference evidence="2 3" key="1">
    <citation type="submission" date="2017-03" db="EMBL/GenBank/DDBJ databases">
        <title>Genomes of endolithic fungi from Antarctica.</title>
        <authorList>
            <person name="Coleine C."/>
            <person name="Masonjones S."/>
            <person name="Stajich J.E."/>
        </authorList>
    </citation>
    <scope>NUCLEOTIDE SEQUENCE [LARGE SCALE GENOMIC DNA]</scope>
    <source>
        <strain evidence="2 3">CCFEE 5311</strain>
    </source>
</reference>
<gene>
    <name evidence="2" type="ORF">B0A54_12919</name>
</gene>
<sequence length="97" mass="10726">MAEPQTCTGCRKQKAGEEFWRRNRTNLTCNQCSERLRTRKAEVAAQKAAKGGGQAIDQGQPTQQPQQQPASVRNPESMVAYAIKDDSEEGHDSHTPV</sequence>